<gene>
    <name evidence="1" type="ordered locus">CLOAM0206</name>
</gene>
<dbReference type="HOGENOM" id="CLU_2092483_0_0_0"/>
<sequence length="116" mass="12928">MKREPKLSYSQLRQILCLTISNATLKAKLEDFLSGQVAKVSEVELLELISQSEADKELIKIISGREPDEMDALEALEYISAFFVYIRANKERFASWLGSFGLAVTASPNTPSRGSK</sequence>
<dbReference type="Proteomes" id="UP000002019">
    <property type="component" value="Chromosome"/>
</dbReference>
<dbReference type="RefSeq" id="WP_015423976.1">
    <property type="nucleotide sequence ID" value="NC_020449.1"/>
</dbReference>
<evidence type="ECO:0000313" key="2">
    <source>
        <dbReference type="Proteomes" id="UP000002019"/>
    </source>
</evidence>
<proteinExistence type="predicted"/>
<dbReference type="KEGG" id="caci:CLOAM0206"/>
<organism evidence="1 2">
    <name type="scientific">Cloacimonas acidaminovorans (strain Evry)</name>
    <dbReference type="NCBI Taxonomy" id="459349"/>
    <lineage>
        <taxon>Bacteria</taxon>
        <taxon>Pseudomonadati</taxon>
        <taxon>Candidatus Cloacimonadota</taxon>
        <taxon>Candidatus Cloacimonadia</taxon>
        <taxon>Candidatus Cloacimonadales</taxon>
        <taxon>Candidatus Cloacimonadaceae</taxon>
        <taxon>Candidatus Cloacimonas</taxon>
    </lineage>
</organism>
<protein>
    <submittedName>
        <fullName evidence="1">Uncharacterized protein</fullName>
    </submittedName>
</protein>
<reference evidence="1 2" key="1">
    <citation type="journal article" date="2008" name="J. Bacteriol.">
        <title>'Candidatus Cloacamonas acidaminovorans': genome sequence reconstruction provides a first glimpse of a new bacterial division.</title>
        <authorList>
            <person name="Pelletier E."/>
            <person name="Kreimeyer A."/>
            <person name="Bocs S."/>
            <person name="Rouy Z."/>
            <person name="Gyapay G."/>
            <person name="Chouari R."/>
            <person name="Riviere D."/>
            <person name="Ganesan A."/>
            <person name="Daegelen P."/>
            <person name="Sghir A."/>
            <person name="Cohen G.N."/>
            <person name="Medigue C."/>
            <person name="Weissenbach J."/>
            <person name="Le Paslier D."/>
        </authorList>
    </citation>
    <scope>NUCLEOTIDE SEQUENCE [LARGE SCALE GENOMIC DNA]</scope>
    <source>
        <strain evidence="2">Evry</strain>
    </source>
</reference>
<dbReference type="STRING" id="459349.CLOAM0206"/>
<accession>B0VF63</accession>
<keyword evidence="2" id="KW-1185">Reference proteome</keyword>
<dbReference type="AlphaFoldDB" id="B0VF63"/>
<name>B0VF63_CLOAI</name>
<dbReference type="EMBL" id="CU466930">
    <property type="protein sequence ID" value="CAO80115.1"/>
    <property type="molecule type" value="Genomic_DNA"/>
</dbReference>
<evidence type="ECO:0000313" key="1">
    <source>
        <dbReference type="EMBL" id="CAO80115.1"/>
    </source>
</evidence>